<dbReference type="Proteomes" id="UP001500326">
    <property type="component" value="Unassembled WGS sequence"/>
</dbReference>
<evidence type="ECO:0000256" key="2">
    <source>
        <dbReference type="SAM" id="Phobius"/>
    </source>
</evidence>
<feature type="region of interest" description="Disordered" evidence="1">
    <location>
        <begin position="228"/>
        <end position="249"/>
    </location>
</feature>
<sequence length="249" mass="27056">MPGARAEILLMTPTSQRPSDKRVSGNPATQADINLTVKQQREQKRQEKLAEYQKQLAKRRRSKLVWWVVGSAAVVVVIALIVASIVFAPKAAPTYTPGSDGADIEGVETFENVTEHVDGTVDYPQSPPAGGPHNPVWLNCGIYDQPVPNENAVHALEHGAIWVTYDASQVTGDELASLKSQLPSTYVVLSPFEGLDSPIVLSAWNHQLKLDSADDSRIPQFFEEYWRSQSAPEPTAACTGGLDAPGKQS</sequence>
<reference evidence="4" key="1">
    <citation type="journal article" date="2019" name="Int. J. Syst. Evol. Microbiol.">
        <title>The Global Catalogue of Microorganisms (GCM) 10K type strain sequencing project: providing services to taxonomists for standard genome sequencing and annotation.</title>
        <authorList>
            <consortium name="The Broad Institute Genomics Platform"/>
            <consortium name="The Broad Institute Genome Sequencing Center for Infectious Disease"/>
            <person name="Wu L."/>
            <person name="Ma J."/>
        </authorList>
    </citation>
    <scope>NUCLEOTIDE SEQUENCE [LARGE SCALE GENOMIC DNA]</scope>
    <source>
        <strain evidence="4">JCM 14902</strain>
    </source>
</reference>
<feature type="transmembrane region" description="Helical" evidence="2">
    <location>
        <begin position="64"/>
        <end position="87"/>
    </location>
</feature>
<proteinExistence type="predicted"/>
<keyword evidence="2" id="KW-1133">Transmembrane helix</keyword>
<feature type="region of interest" description="Disordered" evidence="1">
    <location>
        <begin position="1"/>
        <end position="33"/>
    </location>
</feature>
<dbReference type="Pfam" id="PF11303">
    <property type="entry name" value="DUF3105"/>
    <property type="match status" value="1"/>
</dbReference>
<evidence type="ECO:0000313" key="3">
    <source>
        <dbReference type="EMBL" id="GAA1995699.1"/>
    </source>
</evidence>
<evidence type="ECO:0000256" key="1">
    <source>
        <dbReference type="SAM" id="MobiDB-lite"/>
    </source>
</evidence>
<keyword evidence="2" id="KW-0812">Transmembrane</keyword>
<gene>
    <name evidence="3" type="ORF">GCM10009777_35150</name>
</gene>
<keyword evidence="2" id="KW-0472">Membrane</keyword>
<protein>
    <submittedName>
        <fullName evidence="3">DUF3105 domain-containing protein</fullName>
    </submittedName>
</protein>
<dbReference type="InterPro" id="IPR021454">
    <property type="entry name" value="DUF3105"/>
</dbReference>
<comment type="caution">
    <text evidence="3">The sequence shown here is derived from an EMBL/GenBank/DDBJ whole genome shotgun (WGS) entry which is preliminary data.</text>
</comment>
<dbReference type="EMBL" id="BAAAOH010000001">
    <property type="protein sequence ID" value="GAA1995699.1"/>
    <property type="molecule type" value="Genomic_DNA"/>
</dbReference>
<evidence type="ECO:0000313" key="4">
    <source>
        <dbReference type="Proteomes" id="UP001500326"/>
    </source>
</evidence>
<accession>A0ABP5EGT7</accession>
<name>A0ABP5EGT7_9MICO</name>
<keyword evidence="4" id="KW-1185">Reference proteome</keyword>
<organism evidence="3 4">
    <name type="scientific">Microbacterium pumilum</name>
    <dbReference type="NCBI Taxonomy" id="344165"/>
    <lineage>
        <taxon>Bacteria</taxon>
        <taxon>Bacillati</taxon>
        <taxon>Actinomycetota</taxon>
        <taxon>Actinomycetes</taxon>
        <taxon>Micrococcales</taxon>
        <taxon>Microbacteriaceae</taxon>
        <taxon>Microbacterium</taxon>
    </lineage>
</organism>